<keyword evidence="1" id="KW-0472">Membrane</keyword>
<dbReference type="SUPFAM" id="SSF56112">
    <property type="entry name" value="Protein kinase-like (PK-like)"/>
    <property type="match status" value="1"/>
</dbReference>
<accession>A0A226CZZ8</accession>
<dbReference type="OrthoDB" id="15247at2759"/>
<dbReference type="Proteomes" id="UP000198287">
    <property type="component" value="Unassembled WGS sequence"/>
</dbReference>
<dbReference type="Gene3D" id="2.160.20.10">
    <property type="entry name" value="Single-stranded right-handed beta-helix, Pectin lyase-like"/>
    <property type="match status" value="1"/>
</dbReference>
<keyword evidence="1" id="KW-1133">Transmembrane helix</keyword>
<dbReference type="InterPro" id="IPR012334">
    <property type="entry name" value="Pectin_lyas_fold"/>
</dbReference>
<feature type="transmembrane region" description="Helical" evidence="1">
    <location>
        <begin position="429"/>
        <end position="451"/>
    </location>
</feature>
<evidence type="ECO:0000313" key="2">
    <source>
        <dbReference type="EMBL" id="OXA38390.1"/>
    </source>
</evidence>
<dbReference type="SUPFAM" id="SSF51126">
    <property type="entry name" value="Pectin lyase-like"/>
    <property type="match status" value="1"/>
</dbReference>
<feature type="transmembrane region" description="Helical" evidence="1">
    <location>
        <begin position="328"/>
        <end position="347"/>
    </location>
</feature>
<evidence type="ECO:0000256" key="1">
    <source>
        <dbReference type="SAM" id="Phobius"/>
    </source>
</evidence>
<evidence type="ECO:0008006" key="4">
    <source>
        <dbReference type="Google" id="ProtNLM"/>
    </source>
</evidence>
<name>A0A226CZZ8_FOLCA</name>
<protein>
    <recommendedName>
        <fullName evidence="4">Right handed beta helix domain-containing protein</fullName>
    </recommendedName>
</protein>
<dbReference type="AlphaFoldDB" id="A0A226CZZ8"/>
<reference evidence="2 3" key="1">
    <citation type="submission" date="2015-12" db="EMBL/GenBank/DDBJ databases">
        <title>The genome of Folsomia candida.</title>
        <authorList>
            <person name="Faddeeva A."/>
            <person name="Derks M.F."/>
            <person name="Anvar Y."/>
            <person name="Smit S."/>
            <person name="Van Straalen N."/>
            <person name="Roelofs D."/>
        </authorList>
    </citation>
    <scope>NUCLEOTIDE SEQUENCE [LARGE SCALE GENOMIC DNA]</scope>
    <source>
        <strain evidence="2 3">VU population</strain>
        <tissue evidence="2">Whole body</tissue>
    </source>
</reference>
<dbReference type="EMBL" id="LNIX01000046">
    <property type="protein sequence ID" value="OXA38390.1"/>
    <property type="molecule type" value="Genomic_DNA"/>
</dbReference>
<dbReference type="InterPro" id="IPR011050">
    <property type="entry name" value="Pectin_lyase_fold/virulence"/>
</dbReference>
<dbReference type="Gene3D" id="3.30.200.20">
    <property type="entry name" value="Phosphorylase Kinase, domain 1"/>
    <property type="match status" value="1"/>
</dbReference>
<comment type="caution">
    <text evidence="2">The sequence shown here is derived from an EMBL/GenBank/DDBJ whole genome shotgun (WGS) entry which is preliminary data.</text>
</comment>
<organism evidence="2 3">
    <name type="scientific">Folsomia candida</name>
    <name type="common">Springtail</name>
    <dbReference type="NCBI Taxonomy" id="158441"/>
    <lineage>
        <taxon>Eukaryota</taxon>
        <taxon>Metazoa</taxon>
        <taxon>Ecdysozoa</taxon>
        <taxon>Arthropoda</taxon>
        <taxon>Hexapoda</taxon>
        <taxon>Collembola</taxon>
        <taxon>Entomobryomorpha</taxon>
        <taxon>Isotomoidea</taxon>
        <taxon>Isotomidae</taxon>
        <taxon>Proisotominae</taxon>
        <taxon>Folsomia</taxon>
    </lineage>
</organism>
<keyword evidence="3" id="KW-1185">Reference proteome</keyword>
<keyword evidence="1" id="KW-0812">Transmembrane</keyword>
<gene>
    <name evidence="2" type="ORF">Fcan01_26880</name>
</gene>
<dbReference type="InterPro" id="IPR011009">
    <property type="entry name" value="Kinase-like_dom_sf"/>
</dbReference>
<proteinExistence type="predicted"/>
<feature type="transmembrane region" description="Helical" evidence="1">
    <location>
        <begin position="385"/>
        <end position="409"/>
    </location>
</feature>
<feature type="non-terminal residue" evidence="2">
    <location>
        <position position="478"/>
    </location>
</feature>
<sequence length="478" mass="53110">MARLMDRMVSLMGIRTPDRDPKSTLIYTSCIGHGAYGLVFEATDRTTTSSSAVKFLFPDSEGDAGAENEQRIMHSNFGVNIIAKNDEELRSFLRYAVPRSKATLTAKVYRGNFLIQGQFITIVGQGDTFIVGDEDRANCIAVEGFGHTLKNLKILHPRQHWNTNCLTVTGDGHSFCELTISGRNCILVSGGDHKFEKMKLSNSESGISVIGGSRISINNIQLESIKGYGIHISESSKFNIVSNVTGNNVYCAIICSGSNNRLSKIRLESNTKNEGDYFPTTFATWDEKQGKIKLIGKSKSKLVHSGTILQLAVITVRIWSVVTKATNLMERVIGVAITSLTTIAFLLRFQISADFLQVQFLNFAFSTRDLPYTSKEKMFLICLRFFMDALALADMVFACFTMASIYGLLSVFLPCQPGLFSSIICTEGHVGLGGMYYIVTVLLTGVTFLWIECVTFIRKWEQGLATLIEYRKVQMFEK</sequence>
<evidence type="ECO:0000313" key="3">
    <source>
        <dbReference type="Proteomes" id="UP000198287"/>
    </source>
</evidence>